<reference evidence="2" key="2">
    <citation type="submission" date="2015-07" db="EMBL/GenBank/DDBJ databases">
        <authorList>
            <person name="Welte C."/>
            <person name="de Graaf R."/>
            <person name="van den Bosch T.J.M."/>
            <person name="Op den Camp H."/>
            <person name="van Dam N."/>
            <person name="Jetten M."/>
        </authorList>
    </citation>
    <scope>NUCLEOTIDE SEQUENCE</scope>
    <source>
        <plasmid evidence="2">Drgb3</plasmid>
    </source>
</reference>
<protein>
    <submittedName>
        <fullName evidence="2">Uncharacterized protein</fullName>
    </submittedName>
</protein>
<name>A0A0N9NBJ4_PECCA</name>
<accession>A0A0N9NBJ4</accession>
<evidence type="ECO:0000256" key="1">
    <source>
        <dbReference type="SAM" id="MobiDB-lite"/>
    </source>
</evidence>
<keyword evidence="2" id="KW-0614">Plasmid</keyword>
<organism evidence="2">
    <name type="scientific">Pectobacterium carotovorum</name>
    <name type="common">Erwinia carotovora</name>
    <dbReference type="NCBI Taxonomy" id="554"/>
    <lineage>
        <taxon>Bacteria</taxon>
        <taxon>Pseudomonadati</taxon>
        <taxon>Pseudomonadota</taxon>
        <taxon>Gammaproteobacteria</taxon>
        <taxon>Enterobacterales</taxon>
        <taxon>Pectobacteriaceae</taxon>
        <taxon>Pectobacterium</taxon>
    </lineage>
</organism>
<sequence>MVFYIIGPRTPILSGQKREVALRKKLASTPHVDVQISRSAISFKIGQKRMFSSSMHGNASSVSPNRRADARAIIRFRDRSSLPTHFRLLEIYHKQEAKRRLNRIGGGSQKDPFSLYLVVSLHDGHNIRDNCPENAPKGSASGKSTNRKVHRQERQGSCLSADYSSWSLSRMMETSIFPSSRLSKLLMIPASRDCSSINMTRSSLLAVMVAWVRLRNT</sequence>
<feature type="region of interest" description="Disordered" evidence="1">
    <location>
        <begin position="128"/>
        <end position="154"/>
    </location>
</feature>
<proteinExistence type="predicted"/>
<geneLocation type="plasmid" evidence="2">
    <name>Drgb3</name>
</geneLocation>
<dbReference type="EMBL" id="KT351734">
    <property type="protein sequence ID" value="ALG88675.1"/>
    <property type="molecule type" value="Genomic_DNA"/>
</dbReference>
<dbReference type="AlphaFoldDB" id="A0A0N9NBJ4"/>
<evidence type="ECO:0000313" key="2">
    <source>
        <dbReference type="EMBL" id="ALG88675.1"/>
    </source>
</evidence>
<reference evidence="2" key="1">
    <citation type="journal article" date="2015" name="Environ. Microbiol.">
        <title>Plasmids from the gut microbiome of cabbage root fly larvae encode SaxA that catalyses the conversion of the plant toxin 2-phenylethyl isothiocyanate.</title>
        <authorList>
            <person name="Welte C.U."/>
            <person name="de Graaf R.M."/>
            <person name="van den Bosch T.J."/>
            <person name="Op den Camp H.J."/>
            <person name="van Dam N.M."/>
            <person name="Jetten M.S."/>
        </authorList>
    </citation>
    <scope>NUCLEOTIDE SEQUENCE</scope>
    <source>
        <plasmid evidence="2">Drgb3</plasmid>
    </source>
</reference>